<dbReference type="PANTHER" id="PTHR30469:SF12">
    <property type="entry name" value="MULTIDRUG RESISTANCE PROTEIN MDTA"/>
    <property type="match status" value="1"/>
</dbReference>
<evidence type="ECO:0000313" key="11">
    <source>
        <dbReference type="EMBL" id="KAB8037925.1"/>
    </source>
</evidence>
<evidence type="ECO:0000256" key="4">
    <source>
        <dbReference type="ARBA" id="ARBA00022519"/>
    </source>
</evidence>
<dbReference type="Pfam" id="PF25944">
    <property type="entry name" value="Beta-barrel_RND"/>
    <property type="match status" value="1"/>
</dbReference>
<dbReference type="InterPro" id="IPR058625">
    <property type="entry name" value="MdtA-like_BSH"/>
</dbReference>
<dbReference type="Proteomes" id="UP000437748">
    <property type="component" value="Unassembled WGS sequence"/>
</dbReference>
<protein>
    <submittedName>
        <fullName evidence="11">Efflux RND transporter periplasmic adaptor subunit</fullName>
    </submittedName>
</protein>
<gene>
    <name evidence="11" type="ORF">GCL60_12190</name>
</gene>
<proteinExistence type="inferred from homology"/>
<sequence length="419" mass="47267">MVDKFMNKEKIHIILNKIKSNWRILFIIIISITVAITTIFFILNFSPLKIIFNNNDKYYKKNSNDNLNKKSKEDTNLKTNENLNKFSTILVQTSKVQKKDVPVYINALGTVTPIESVTVKTEINGELLKIFFNEGQLVKQGDILAEIDSKPLKAQYSQYQGQLFKDQAFLTNAKLDLKRYKILYPSGGISKQTLDTQSWLVKQYEGVIQSDKGQLDAVNVNLNHCKIKAPISGKVGLRQVNPGNYVQISDPNGIVIINKIQPIHIVFSISEDYLPQILEKTKIQFKIPTLAFNKEQTEQISSGELVSTDNQIDLNTGTIKLKAQFLNEKQNLFPNQFVNIKLLIETLPEAKIVPISAIQHGKIGDYLFIYENKKAKLRKVTTGPTDGDNIVIKSGLNLDEFVIIDGLDKLADGIEVSVP</sequence>
<feature type="domain" description="YknX-like C-terminal permuted SH3-like" evidence="10">
    <location>
        <begin position="352"/>
        <end position="418"/>
    </location>
</feature>
<feature type="domain" description="Multidrug resistance protein MdtA-like barrel-sandwich hybrid" evidence="8">
    <location>
        <begin position="116"/>
        <end position="257"/>
    </location>
</feature>
<dbReference type="PANTHER" id="PTHR30469">
    <property type="entry name" value="MULTIDRUG RESISTANCE PROTEIN MDTA"/>
    <property type="match status" value="1"/>
</dbReference>
<keyword evidence="12" id="KW-1185">Reference proteome</keyword>
<accession>A0A6N6VVN5</accession>
<dbReference type="Gene3D" id="2.40.420.20">
    <property type="match status" value="1"/>
</dbReference>
<keyword evidence="3" id="KW-1003">Cell membrane</keyword>
<keyword evidence="6" id="KW-1133">Transmembrane helix</keyword>
<evidence type="ECO:0000256" key="1">
    <source>
        <dbReference type="ARBA" id="ARBA00004236"/>
    </source>
</evidence>
<comment type="subcellular location">
    <subcellularLocation>
        <location evidence="1">Cell membrane</location>
    </subcellularLocation>
</comment>
<feature type="transmembrane region" description="Helical" evidence="6">
    <location>
        <begin position="21"/>
        <end position="43"/>
    </location>
</feature>
<dbReference type="EMBL" id="WFLM01000004">
    <property type="protein sequence ID" value="KAB8037925.1"/>
    <property type="molecule type" value="Genomic_DNA"/>
</dbReference>
<comment type="caution">
    <text evidence="11">The sequence shown here is derived from an EMBL/GenBank/DDBJ whole genome shotgun (WGS) entry which is preliminary data.</text>
</comment>
<dbReference type="NCBIfam" id="TIGR01730">
    <property type="entry name" value="RND_mfp"/>
    <property type="match status" value="1"/>
</dbReference>
<keyword evidence="6" id="KW-0812">Transmembrane</keyword>
<evidence type="ECO:0000259" key="10">
    <source>
        <dbReference type="Pfam" id="PF25989"/>
    </source>
</evidence>
<keyword evidence="5 6" id="KW-0472">Membrane</keyword>
<name>A0A6N6VVN5_9BACT</name>
<dbReference type="GO" id="GO:0015562">
    <property type="term" value="F:efflux transmembrane transporter activity"/>
    <property type="evidence" value="ECO:0007669"/>
    <property type="project" value="TreeGrafter"/>
</dbReference>
<evidence type="ECO:0000259" key="8">
    <source>
        <dbReference type="Pfam" id="PF25917"/>
    </source>
</evidence>
<dbReference type="Gene3D" id="1.10.287.470">
    <property type="entry name" value="Helix hairpin bin"/>
    <property type="match status" value="1"/>
</dbReference>
<evidence type="ECO:0000313" key="12">
    <source>
        <dbReference type="Proteomes" id="UP000437748"/>
    </source>
</evidence>
<dbReference type="AlphaFoldDB" id="A0A6N6VVN5"/>
<dbReference type="Gene3D" id="2.40.50.100">
    <property type="match status" value="1"/>
</dbReference>
<evidence type="ECO:0000256" key="2">
    <source>
        <dbReference type="ARBA" id="ARBA00009477"/>
    </source>
</evidence>
<dbReference type="InterPro" id="IPR058637">
    <property type="entry name" value="YknX-like_C"/>
</dbReference>
<dbReference type="InterPro" id="IPR058624">
    <property type="entry name" value="MdtA-like_HH"/>
</dbReference>
<dbReference type="Pfam" id="PF25989">
    <property type="entry name" value="YknX_C"/>
    <property type="match status" value="1"/>
</dbReference>
<dbReference type="GO" id="GO:1990281">
    <property type="term" value="C:efflux pump complex"/>
    <property type="evidence" value="ECO:0007669"/>
    <property type="project" value="TreeGrafter"/>
</dbReference>
<evidence type="ECO:0000259" key="7">
    <source>
        <dbReference type="Pfam" id="PF25876"/>
    </source>
</evidence>
<evidence type="ECO:0000256" key="6">
    <source>
        <dbReference type="SAM" id="Phobius"/>
    </source>
</evidence>
<evidence type="ECO:0000256" key="5">
    <source>
        <dbReference type="ARBA" id="ARBA00023136"/>
    </source>
</evidence>
<dbReference type="Gene3D" id="2.40.30.170">
    <property type="match status" value="1"/>
</dbReference>
<dbReference type="InterPro" id="IPR058626">
    <property type="entry name" value="MdtA-like_b-barrel"/>
</dbReference>
<keyword evidence="4" id="KW-0997">Cell inner membrane</keyword>
<feature type="domain" description="Multidrug resistance protein MdtA-like beta-barrel" evidence="9">
    <location>
        <begin position="262"/>
        <end position="344"/>
    </location>
</feature>
<dbReference type="InterPro" id="IPR006143">
    <property type="entry name" value="RND_pump_MFP"/>
</dbReference>
<reference evidence="11 12" key="1">
    <citation type="submission" date="2019-10" db="EMBL/GenBank/DDBJ databases">
        <title>New species of Slilvanegrellaceae.</title>
        <authorList>
            <person name="Pitt A."/>
            <person name="Hahn M.W."/>
        </authorList>
    </citation>
    <scope>NUCLEOTIDE SEQUENCE [LARGE SCALE GENOMIC DNA]</scope>
    <source>
        <strain evidence="11 12">SP-Ram-0.45-NSY-1</strain>
    </source>
</reference>
<dbReference type="Pfam" id="PF25876">
    <property type="entry name" value="HH_MFP_RND"/>
    <property type="match status" value="1"/>
</dbReference>
<dbReference type="SUPFAM" id="SSF111369">
    <property type="entry name" value="HlyD-like secretion proteins"/>
    <property type="match status" value="1"/>
</dbReference>
<evidence type="ECO:0000256" key="3">
    <source>
        <dbReference type="ARBA" id="ARBA00022475"/>
    </source>
</evidence>
<organism evidence="11 12">
    <name type="scientific">Silvanigrella paludirubra</name>
    <dbReference type="NCBI Taxonomy" id="2499159"/>
    <lineage>
        <taxon>Bacteria</taxon>
        <taxon>Pseudomonadati</taxon>
        <taxon>Bdellovibrionota</taxon>
        <taxon>Oligoflexia</taxon>
        <taxon>Silvanigrellales</taxon>
        <taxon>Silvanigrellaceae</taxon>
        <taxon>Silvanigrella</taxon>
    </lineage>
</organism>
<evidence type="ECO:0000259" key="9">
    <source>
        <dbReference type="Pfam" id="PF25944"/>
    </source>
</evidence>
<feature type="domain" description="Multidrug resistance protein MdtA-like alpha-helical hairpin" evidence="7">
    <location>
        <begin position="155"/>
        <end position="223"/>
    </location>
</feature>
<dbReference type="Pfam" id="PF25917">
    <property type="entry name" value="BSH_RND"/>
    <property type="match status" value="1"/>
</dbReference>
<comment type="similarity">
    <text evidence="2">Belongs to the membrane fusion protein (MFP) (TC 8.A.1) family.</text>
</comment>